<dbReference type="Proteomes" id="UP000297739">
    <property type="component" value="Unassembled WGS sequence"/>
</dbReference>
<reference evidence="3 4" key="1">
    <citation type="submission" date="2019-04" db="EMBL/GenBank/DDBJ databases">
        <authorList>
            <person name="Feng G."/>
            <person name="Zhang J."/>
            <person name="Zhu H."/>
        </authorList>
    </citation>
    <scope>NUCLEOTIDE SEQUENCE [LARGE SCALE GENOMIC DNA]</scope>
    <source>
        <strain evidence="3 4">JCM 17223</strain>
    </source>
</reference>
<evidence type="ECO:0000259" key="2">
    <source>
        <dbReference type="Pfam" id="PF18962"/>
    </source>
</evidence>
<dbReference type="SMART" id="SM00710">
    <property type="entry name" value="PbH1"/>
    <property type="match status" value="11"/>
</dbReference>
<keyword evidence="4" id="KW-1185">Reference proteome</keyword>
<organism evidence="3 4">
    <name type="scientific">Hymenobacter elongatus</name>
    <dbReference type="NCBI Taxonomy" id="877208"/>
    <lineage>
        <taxon>Bacteria</taxon>
        <taxon>Pseudomonadati</taxon>
        <taxon>Bacteroidota</taxon>
        <taxon>Cytophagia</taxon>
        <taxon>Cytophagales</taxon>
        <taxon>Hymenobacteraceae</taxon>
        <taxon>Hymenobacter</taxon>
    </lineage>
</organism>
<dbReference type="OrthoDB" id="906679at2"/>
<comment type="caution">
    <text evidence="3">The sequence shown here is derived from an EMBL/GenBank/DDBJ whole genome shotgun (WGS) entry which is preliminary data.</text>
</comment>
<feature type="signal peptide" evidence="1">
    <location>
        <begin position="1"/>
        <end position="19"/>
    </location>
</feature>
<feature type="domain" description="Secretion system C-terminal sorting" evidence="2">
    <location>
        <begin position="1257"/>
        <end position="1330"/>
    </location>
</feature>
<sequence>MKQLLYTLLALGLAHTASAQLTGTKTIDPGGMGATNYVSFGAAVAALNAGGVGATGVTFQVKSGVVFAELVPAITVSGTAAGRIVFQKDGPGANPKLQGAGAGATDAGITLDGADYVTFDGIDVTDAATNTTPTQQLEFGFWLKSGATNNLVQNSTVDLNRANTTKTYGVYVQDGNNNLNRFLSNTVQDCYYGYNFDAGTTLYDNGNEIGAGATGTSRVLNIGAPATGGPTGIVYGIYLRSQTSVKVSATDVGGLTGPSAVYGIYSTGTNNTADIFDNRVHAMTVTGSSSATQGIYVNSGVTHSIYRNYTYDITANGATGFASGIDITAGTTNNVYNNFIYDIKAPASTAGTSVRALSFRGGTNNYCYHNTVVLNYTPTAATNKSGALYISGTTPLDIRNNIFVNLVTLPSGGGGVAAAFFKSTAVLTTMAAASNNNLFYAGPPSAEKPIFYAPTTVATVDQTLAQYKARVAPADQSAMTENVPFINPLTDPHLQPGAATQAESGGLSLVAAPLPVPTDIDGNARTVATPDLGADEGTFQLVDLTGPSIAYQPLPSTASFGNRPLSGVSITDPRGVNVSAGLAPRLYYKKKTDASVFTAPNNATGNGWKWTEGTAGTVPTFSFVLDVSKLQTGPAPNDSIQYFVVAQDLAATPNVSALPGAGFAATSVAAITSAPTKPYAYRVLALLSGIKTVGAAATADYPTLTAAVADLNNKELGGALVLQLLDATYPTETFPITFNANTGSSTANSVTVRPAPNRSAALTAPATATTPLFIIDASNVTLEGATANTNSGSLTLTNNGTAASSGGVFVTGNDVTVRGLGITGGGGAAGYGVAFSGATNGTVRGCTIMRTGTGIQSQTSCVNFTAANNTIGSSAATEKIGTSGIVVVATQGFALTNNNVVGVTRAVSPSVAGIVVATTSTDGLIANNQIRDIVHTGTGTSSSFGAFGIRLSASSTAANISVVNNTISDLLSTGDDGVAFTPQGLYLTAGGGYKLGFNTVRLTGTIAAGTTPISAAVTIASTVTDVTLVNNILVNQQTSTPAAGKSYALYVAGTTSPFTLIDNNAYSAPDGKARLAYLNGAERPTLAALRTATAQDASSLVTNPVFSLILPGDLRPVANSNCNLDGKARPVAGVTIDFAGNPRNATTPDIGAFEFAATARTAPVAPNQVGIQNQTIPNLMATPAPAGTAVWYTDAALTQRVFAGSSFATGRTAQGLYTYYVVDSLNACVSPATTVRLTILGPNATVAALRELTISCYPNPAHDDLTLAVEGPARTIVVELLDALGRPVLHQQVRHDAPATRHPVAVQGLAKGMYLLRLSTEGQTTGRRIVLE</sequence>
<evidence type="ECO:0000256" key="1">
    <source>
        <dbReference type="SAM" id="SignalP"/>
    </source>
</evidence>
<gene>
    <name evidence="3" type="ORF">E5J99_10525</name>
</gene>
<dbReference type="InterPro" id="IPR012334">
    <property type="entry name" value="Pectin_lyas_fold"/>
</dbReference>
<dbReference type="SUPFAM" id="SSF51126">
    <property type="entry name" value="Pectin lyase-like"/>
    <property type="match status" value="2"/>
</dbReference>
<protein>
    <submittedName>
        <fullName evidence="3">T9SS type A sorting domain-containing protein</fullName>
    </submittedName>
</protein>
<feature type="chain" id="PRO_5021246412" evidence="1">
    <location>
        <begin position="20"/>
        <end position="1332"/>
    </location>
</feature>
<dbReference type="RefSeq" id="WP_135497690.1">
    <property type="nucleotide sequence ID" value="NZ_SRLD01000018.1"/>
</dbReference>
<proteinExistence type="predicted"/>
<evidence type="ECO:0000313" key="4">
    <source>
        <dbReference type="Proteomes" id="UP000297739"/>
    </source>
</evidence>
<dbReference type="Gene3D" id="2.160.20.10">
    <property type="entry name" value="Single-stranded right-handed beta-helix, Pectin lyase-like"/>
    <property type="match status" value="2"/>
</dbReference>
<dbReference type="InterPro" id="IPR006626">
    <property type="entry name" value="PbH1"/>
</dbReference>
<dbReference type="NCBIfam" id="TIGR04183">
    <property type="entry name" value="Por_Secre_tail"/>
    <property type="match status" value="1"/>
</dbReference>
<dbReference type="Pfam" id="PF18962">
    <property type="entry name" value="Por_Secre_tail"/>
    <property type="match status" value="1"/>
</dbReference>
<accession>A0A4Z0PKH8</accession>
<dbReference type="InterPro" id="IPR026444">
    <property type="entry name" value="Secre_tail"/>
</dbReference>
<name>A0A4Z0PKH8_9BACT</name>
<evidence type="ECO:0000313" key="3">
    <source>
        <dbReference type="EMBL" id="TGE16095.1"/>
    </source>
</evidence>
<dbReference type="EMBL" id="SRLD01000018">
    <property type="protein sequence ID" value="TGE16095.1"/>
    <property type="molecule type" value="Genomic_DNA"/>
</dbReference>
<keyword evidence="1" id="KW-0732">Signal</keyword>
<dbReference type="InterPro" id="IPR011050">
    <property type="entry name" value="Pectin_lyase_fold/virulence"/>
</dbReference>